<reference evidence="3 4" key="2">
    <citation type="journal article" date="2018" name="Hortic Res">
        <title>Improved Brassica rapa reference genome by single-molecule sequencing and chromosome conformation capture technologies.</title>
        <authorList>
            <person name="Zhang L."/>
            <person name="Cai X."/>
            <person name="Wu J."/>
            <person name="Liu M."/>
            <person name="Grob S."/>
            <person name="Cheng F."/>
            <person name="Liang J."/>
            <person name="Cai C."/>
            <person name="Liu Z."/>
            <person name="Liu B."/>
            <person name="Wang F."/>
            <person name="Li S."/>
            <person name="Liu F."/>
            <person name="Li X."/>
            <person name="Cheng L."/>
            <person name="Yang W."/>
            <person name="Li M.H."/>
            <person name="Grossniklaus U."/>
            <person name="Zheng H."/>
            <person name="Wang X."/>
        </authorList>
    </citation>
    <scope>NUCLEOTIDE SEQUENCE [LARGE SCALE GENOMIC DNA]</scope>
    <source>
        <strain evidence="3 4">cv. Chiifu-401-42</strain>
    </source>
</reference>
<dbReference type="Gramene" id="Bra016440.1">
    <property type="protein sequence ID" value="Bra016440.1-P"/>
    <property type="gene ID" value="Bra016440"/>
</dbReference>
<evidence type="ECO:0000256" key="1">
    <source>
        <dbReference type="SAM" id="MobiDB-lite"/>
    </source>
</evidence>
<organism evidence="3 4">
    <name type="scientific">Brassica campestris</name>
    <name type="common">Field mustard</name>
    <dbReference type="NCBI Taxonomy" id="3711"/>
    <lineage>
        <taxon>Eukaryota</taxon>
        <taxon>Viridiplantae</taxon>
        <taxon>Streptophyta</taxon>
        <taxon>Embryophyta</taxon>
        <taxon>Tracheophyta</taxon>
        <taxon>Spermatophyta</taxon>
        <taxon>Magnoliopsida</taxon>
        <taxon>eudicotyledons</taxon>
        <taxon>Gunneridae</taxon>
        <taxon>Pentapetalae</taxon>
        <taxon>rosids</taxon>
        <taxon>malvids</taxon>
        <taxon>Brassicales</taxon>
        <taxon>Brassicaceae</taxon>
        <taxon>Brassiceae</taxon>
        <taxon>Brassica</taxon>
    </lineage>
</organism>
<evidence type="ECO:0000313" key="4">
    <source>
        <dbReference type="Proteomes" id="UP000011750"/>
    </source>
</evidence>
<keyword evidence="4" id="KW-1185">Reference proteome</keyword>
<dbReference type="HOGENOM" id="CLU_892418_0_0_1"/>
<evidence type="ECO:0008006" key="5">
    <source>
        <dbReference type="Google" id="ProtNLM"/>
    </source>
</evidence>
<dbReference type="EnsemblPlants" id="Bra016440.1">
    <property type="protein sequence ID" value="Bra016440.1-P"/>
    <property type="gene ID" value="Bra016440"/>
</dbReference>
<sequence length="312" mass="35254">MTRDVHGCRFLLRLCLPVIGLRLRQAAASSATTWPVYLPASDGSFRLAWLALSPACDGFHSTVHGRLFTSDDDLRAGEVDGVSASEPPGSPLLSARHVALCCHAEMHLSSFGLLWLGYLKRPTKNHMKHKSLKDQAQTPNTSPKKKRRVAQSQPFPPPRRNTKHRKKTRGHATDSTETAAGTSTGFTPESHRNHEPSPEINEIKSSPDHPIHLTTGNYRELTMTTEKTTSNDCIEGHHTQHQTVIQLEHSRVKDVMRSQKPDTHHRQKGRAPEAEAGRPSEGHMRRRNQKQEHHRREQEDSSHREIFRSPWL</sequence>
<feature type="region of interest" description="Disordered" evidence="1">
    <location>
        <begin position="126"/>
        <end position="214"/>
    </location>
</feature>
<evidence type="ECO:0000256" key="2">
    <source>
        <dbReference type="SAM" id="SignalP"/>
    </source>
</evidence>
<feature type="compositionally biased region" description="Polar residues" evidence="1">
    <location>
        <begin position="173"/>
        <end position="187"/>
    </location>
</feature>
<feature type="compositionally biased region" description="Basic residues" evidence="1">
    <location>
        <begin position="160"/>
        <end position="170"/>
    </location>
</feature>
<feature type="compositionally biased region" description="Basic and acidic residues" evidence="1">
    <location>
        <begin position="189"/>
        <end position="211"/>
    </location>
</feature>
<keyword evidence="2" id="KW-0732">Signal</keyword>
<evidence type="ECO:0000313" key="3">
    <source>
        <dbReference type="EnsemblPlants" id="Bra016440.1-P"/>
    </source>
</evidence>
<reference evidence="3 4" key="1">
    <citation type="journal article" date="2011" name="Nat. Genet.">
        <title>The genome of the mesopolyploid crop species Brassica rapa.</title>
        <authorList>
            <consortium name="Brassica rapa Genome Sequencing Project Consortium"/>
            <person name="Wang X."/>
            <person name="Wang H."/>
            <person name="Wang J."/>
            <person name="Sun R."/>
            <person name="Wu J."/>
            <person name="Liu S."/>
            <person name="Bai Y."/>
            <person name="Mun J.H."/>
            <person name="Bancroft I."/>
            <person name="Cheng F."/>
            <person name="Huang S."/>
            <person name="Li X."/>
            <person name="Hua W."/>
            <person name="Wang J."/>
            <person name="Wang X."/>
            <person name="Freeling M."/>
            <person name="Pires J.C."/>
            <person name="Paterson A.H."/>
            <person name="Chalhoub B."/>
            <person name="Wang B."/>
            <person name="Hayward A."/>
            <person name="Sharpe A.G."/>
            <person name="Park B.S."/>
            <person name="Weisshaar B."/>
            <person name="Liu B."/>
            <person name="Li B."/>
            <person name="Liu B."/>
            <person name="Tong C."/>
            <person name="Song C."/>
            <person name="Duran C."/>
            <person name="Peng C."/>
            <person name="Geng C."/>
            <person name="Koh C."/>
            <person name="Lin C."/>
            <person name="Edwards D."/>
            <person name="Mu D."/>
            <person name="Shen D."/>
            <person name="Soumpourou E."/>
            <person name="Li F."/>
            <person name="Fraser F."/>
            <person name="Conant G."/>
            <person name="Lassalle G."/>
            <person name="King G.J."/>
            <person name="Bonnema G."/>
            <person name="Tang H."/>
            <person name="Wang H."/>
            <person name="Belcram H."/>
            <person name="Zhou H."/>
            <person name="Hirakawa H."/>
            <person name="Abe H."/>
            <person name="Guo H."/>
            <person name="Wang H."/>
            <person name="Jin H."/>
            <person name="Parkin I.A."/>
            <person name="Batley J."/>
            <person name="Kim J.S."/>
            <person name="Just J."/>
            <person name="Li J."/>
            <person name="Xu J."/>
            <person name="Deng J."/>
            <person name="Kim J.A."/>
            <person name="Li J."/>
            <person name="Yu J."/>
            <person name="Meng J."/>
            <person name="Wang J."/>
            <person name="Min J."/>
            <person name="Poulain J."/>
            <person name="Wang J."/>
            <person name="Hatakeyama K."/>
            <person name="Wu K."/>
            <person name="Wang L."/>
            <person name="Fang L."/>
            <person name="Trick M."/>
            <person name="Links M.G."/>
            <person name="Zhao M."/>
            <person name="Jin M."/>
            <person name="Ramchiary N."/>
            <person name="Drou N."/>
            <person name="Berkman P.J."/>
            <person name="Cai Q."/>
            <person name="Huang Q."/>
            <person name="Li R."/>
            <person name="Tabata S."/>
            <person name="Cheng S."/>
            <person name="Zhang S."/>
            <person name="Zhang S."/>
            <person name="Huang S."/>
            <person name="Sato S."/>
            <person name="Sun S."/>
            <person name="Kwon S.J."/>
            <person name="Choi S.R."/>
            <person name="Lee T.H."/>
            <person name="Fan W."/>
            <person name="Zhao X."/>
            <person name="Tan X."/>
            <person name="Xu X."/>
            <person name="Wang Y."/>
            <person name="Qiu Y."/>
            <person name="Yin Y."/>
            <person name="Li Y."/>
            <person name="Du Y."/>
            <person name="Liao Y."/>
            <person name="Lim Y."/>
            <person name="Narusaka Y."/>
            <person name="Wang Y."/>
            <person name="Wang Z."/>
            <person name="Li Z."/>
            <person name="Wang Z."/>
            <person name="Xiong Z."/>
            <person name="Zhang Z."/>
        </authorList>
    </citation>
    <scope>NUCLEOTIDE SEQUENCE [LARGE SCALE GENOMIC DNA]</scope>
    <source>
        <strain evidence="3 4">cv. Chiifu-401-42</strain>
    </source>
</reference>
<protein>
    <recommendedName>
        <fullName evidence="5">Secreted protein</fullName>
    </recommendedName>
</protein>
<proteinExistence type="predicted"/>
<feature type="signal peptide" evidence="2">
    <location>
        <begin position="1"/>
        <end position="20"/>
    </location>
</feature>
<reference evidence="3" key="3">
    <citation type="submission" date="2023-03" db="UniProtKB">
        <authorList>
            <consortium name="EnsemblPlants"/>
        </authorList>
    </citation>
    <scope>IDENTIFICATION</scope>
    <source>
        <strain evidence="3">cv. Chiifu-401-42</strain>
    </source>
</reference>
<dbReference type="InParanoid" id="M4DIW3"/>
<feature type="chain" id="PRO_5004050905" description="Secreted protein" evidence="2">
    <location>
        <begin position="21"/>
        <end position="312"/>
    </location>
</feature>
<accession>M4DIW3</accession>
<name>M4DIW3_BRACM</name>
<feature type="region of interest" description="Disordered" evidence="1">
    <location>
        <begin position="253"/>
        <end position="312"/>
    </location>
</feature>
<dbReference type="Proteomes" id="UP000011750">
    <property type="component" value="Chromosome A08"/>
</dbReference>
<dbReference type="AlphaFoldDB" id="M4DIW3"/>